<dbReference type="GO" id="GO:0015627">
    <property type="term" value="C:type II protein secretion system complex"/>
    <property type="evidence" value="ECO:0007669"/>
    <property type="project" value="InterPro"/>
</dbReference>
<dbReference type="Gene3D" id="3.30.420.380">
    <property type="match status" value="1"/>
</dbReference>
<evidence type="ECO:0000256" key="4">
    <source>
        <dbReference type="ARBA" id="ARBA00022475"/>
    </source>
</evidence>
<evidence type="ECO:0000256" key="7">
    <source>
        <dbReference type="ARBA" id="ARBA00022927"/>
    </source>
</evidence>
<gene>
    <name evidence="13" type="primary">gspL</name>
    <name evidence="13" type="ORF">D7S89_02905</name>
</gene>
<feature type="domain" description="GspL periplasmic" evidence="12">
    <location>
        <begin position="283"/>
        <end position="396"/>
    </location>
</feature>
<evidence type="ECO:0000256" key="2">
    <source>
        <dbReference type="ARBA" id="ARBA00005318"/>
    </source>
</evidence>
<evidence type="ECO:0000313" key="14">
    <source>
        <dbReference type="Proteomes" id="UP000280434"/>
    </source>
</evidence>
<dbReference type="Proteomes" id="UP000280434">
    <property type="component" value="Unassembled WGS sequence"/>
</dbReference>
<dbReference type="InterPro" id="IPR007812">
    <property type="entry name" value="T2SS_protein-GspL"/>
</dbReference>
<protein>
    <submittedName>
        <fullName evidence="13">Type II secretion system protein GspL</fullName>
    </submittedName>
</protein>
<dbReference type="NCBIfam" id="TIGR01709">
    <property type="entry name" value="typeII_sec_gspL"/>
    <property type="match status" value="1"/>
</dbReference>
<keyword evidence="9" id="KW-0472">Membrane</keyword>
<keyword evidence="3" id="KW-0813">Transport</keyword>
<evidence type="ECO:0000256" key="5">
    <source>
        <dbReference type="ARBA" id="ARBA00022519"/>
    </source>
</evidence>
<sequence length="434" mass="47284">MQSLIVLLPSIRAFDAPLWQAVPMPYALHDRRGVLVRAGRACLDALPKAASTVLVISARDTLLLDVDLPPVTGQRLRRILPNVVEEFLIEDVQQHHIAVGEASKSTGRRSLAVIDRVRFAAVIDWFVSAGHRRLRAVPLIHCMPSETAPHEDTATQPDRLDDAGSEPQEKLERESDPGSLDAGETWGVLVCESAQSFEVAVKHGTSGFGLEVHAPLLDVTLAELSKRHAARVYALSVDAQGTTTVNGEPLAWEQLARNALGCPFDLCQFEFAHASRARKRGGLRPWRPALGLLAAALMVSVVAVNVQWWQALHRRDRLDAQITEVVKAAFPGTPTVLDPNTQMQVGLAKLRSAAAELRPSDYLVLASALSRALGPILSRSIAVLDYSDDSLTVTFKPGTTIDGDMIRHRLQPQGVSIRKDGDKWVLSCAQSAPR</sequence>
<dbReference type="GO" id="GO:0009276">
    <property type="term" value="C:Gram-negative-bacterium-type cell wall"/>
    <property type="evidence" value="ECO:0007669"/>
    <property type="project" value="InterPro"/>
</dbReference>
<comment type="subcellular location">
    <subcellularLocation>
        <location evidence="1">Cell inner membrane</location>
        <topology evidence="1">Single-pass membrane protein</topology>
    </subcellularLocation>
</comment>
<feature type="compositionally biased region" description="Basic and acidic residues" evidence="10">
    <location>
        <begin position="148"/>
        <end position="176"/>
    </location>
</feature>
<evidence type="ECO:0000259" key="12">
    <source>
        <dbReference type="Pfam" id="PF12693"/>
    </source>
</evidence>
<proteinExistence type="inferred from homology"/>
<keyword evidence="7" id="KW-0653">Protein transport</keyword>
<evidence type="ECO:0000256" key="9">
    <source>
        <dbReference type="ARBA" id="ARBA00023136"/>
    </source>
</evidence>
<keyword evidence="5" id="KW-0997">Cell inner membrane</keyword>
<feature type="domain" description="GspL cytoplasmic actin-ATPase-like" evidence="11">
    <location>
        <begin position="37"/>
        <end position="146"/>
    </location>
</feature>
<feature type="region of interest" description="Disordered" evidence="10">
    <location>
        <begin position="145"/>
        <end position="182"/>
    </location>
</feature>
<dbReference type="InterPro" id="IPR043129">
    <property type="entry name" value="ATPase_NBD"/>
</dbReference>
<evidence type="ECO:0000256" key="10">
    <source>
        <dbReference type="SAM" id="MobiDB-lite"/>
    </source>
</evidence>
<evidence type="ECO:0000313" key="13">
    <source>
        <dbReference type="EMBL" id="RKP52481.1"/>
    </source>
</evidence>
<keyword evidence="4" id="KW-1003">Cell membrane</keyword>
<evidence type="ECO:0000256" key="1">
    <source>
        <dbReference type="ARBA" id="ARBA00004377"/>
    </source>
</evidence>
<dbReference type="RefSeq" id="WP_121275410.1">
    <property type="nucleotide sequence ID" value="NZ_RBZV01000001.1"/>
</dbReference>
<dbReference type="Pfam" id="PF05134">
    <property type="entry name" value="T2SSL"/>
    <property type="match status" value="1"/>
</dbReference>
<keyword evidence="8" id="KW-1133">Transmembrane helix</keyword>
<name>A0A494XS37_9BURK</name>
<evidence type="ECO:0000256" key="6">
    <source>
        <dbReference type="ARBA" id="ARBA00022692"/>
    </source>
</evidence>
<accession>A0A494XS37</accession>
<evidence type="ECO:0000256" key="3">
    <source>
        <dbReference type="ARBA" id="ARBA00022448"/>
    </source>
</evidence>
<evidence type="ECO:0000256" key="8">
    <source>
        <dbReference type="ARBA" id="ARBA00022989"/>
    </source>
</evidence>
<dbReference type="GO" id="GO:0015628">
    <property type="term" value="P:protein secretion by the type II secretion system"/>
    <property type="evidence" value="ECO:0007669"/>
    <property type="project" value="InterPro"/>
</dbReference>
<dbReference type="AlphaFoldDB" id="A0A494XS37"/>
<keyword evidence="14" id="KW-1185">Reference proteome</keyword>
<keyword evidence="6" id="KW-0812">Transmembrane</keyword>
<reference evidence="13 14" key="1">
    <citation type="submission" date="2018-10" db="EMBL/GenBank/DDBJ databases">
        <title>Paraburkholderia sp. 7MK8-2, isolated from soil.</title>
        <authorList>
            <person name="Gao Z.-H."/>
            <person name="Qiu L.-H."/>
        </authorList>
    </citation>
    <scope>NUCLEOTIDE SEQUENCE [LARGE SCALE GENOMIC DNA]</scope>
    <source>
        <strain evidence="13 14">7MK8-2</strain>
    </source>
</reference>
<dbReference type="InterPro" id="IPR024230">
    <property type="entry name" value="GspL_cyto_dom"/>
</dbReference>
<dbReference type="OrthoDB" id="8989867at2"/>
<evidence type="ECO:0000259" key="11">
    <source>
        <dbReference type="Pfam" id="PF05134"/>
    </source>
</evidence>
<dbReference type="EMBL" id="RBZV01000001">
    <property type="protein sequence ID" value="RKP52481.1"/>
    <property type="molecule type" value="Genomic_DNA"/>
</dbReference>
<dbReference type="GO" id="GO:0005886">
    <property type="term" value="C:plasma membrane"/>
    <property type="evidence" value="ECO:0007669"/>
    <property type="project" value="UniProtKB-SubCell"/>
</dbReference>
<dbReference type="Pfam" id="PF12693">
    <property type="entry name" value="GspL_C"/>
    <property type="match status" value="1"/>
</dbReference>
<organism evidence="13 14">
    <name type="scientific">Trinickia fusca</name>
    <dbReference type="NCBI Taxonomy" id="2419777"/>
    <lineage>
        <taxon>Bacteria</taxon>
        <taxon>Pseudomonadati</taxon>
        <taxon>Pseudomonadota</taxon>
        <taxon>Betaproteobacteria</taxon>
        <taxon>Burkholderiales</taxon>
        <taxon>Burkholderiaceae</taxon>
        <taxon>Trinickia</taxon>
    </lineage>
</organism>
<dbReference type="SUPFAM" id="SSF53067">
    <property type="entry name" value="Actin-like ATPase domain"/>
    <property type="match status" value="1"/>
</dbReference>
<comment type="similarity">
    <text evidence="2">Belongs to the GSP L family.</text>
</comment>
<dbReference type="InterPro" id="IPR025691">
    <property type="entry name" value="GspL_pp_dom"/>
</dbReference>
<comment type="caution">
    <text evidence="13">The sequence shown here is derived from an EMBL/GenBank/DDBJ whole genome shotgun (WGS) entry which is preliminary data.</text>
</comment>